<dbReference type="PROSITE" id="PS00582">
    <property type="entry name" value="RIBOSOMAL_L33"/>
    <property type="match status" value="1"/>
</dbReference>
<dbReference type="InterPro" id="IPR001705">
    <property type="entry name" value="Ribosomal_bL33"/>
</dbReference>
<dbReference type="OrthoDB" id="21586at2"/>
<dbReference type="Pfam" id="PF00471">
    <property type="entry name" value="Ribosomal_L33"/>
    <property type="match status" value="1"/>
</dbReference>
<dbReference type="HAMAP" id="MF_00294">
    <property type="entry name" value="Ribosomal_bL33"/>
    <property type="match status" value="1"/>
</dbReference>
<name>A0A542SQS9_9MICO</name>
<gene>
    <name evidence="5" type="primary">rpmG</name>
    <name evidence="6" type="ORF">FB389_1658</name>
</gene>
<dbReference type="PANTHER" id="PTHR15238">
    <property type="entry name" value="54S RIBOSOMAL PROTEIN L39, MITOCHONDRIAL"/>
    <property type="match status" value="1"/>
</dbReference>
<dbReference type="Proteomes" id="UP000316181">
    <property type="component" value="Unassembled WGS sequence"/>
</dbReference>
<dbReference type="FunFam" id="2.20.28.120:FF:000002">
    <property type="entry name" value="50S ribosomal protein L33"/>
    <property type="match status" value="1"/>
</dbReference>
<dbReference type="GO" id="GO:0022625">
    <property type="term" value="C:cytosolic large ribosomal subunit"/>
    <property type="evidence" value="ECO:0007669"/>
    <property type="project" value="TreeGrafter"/>
</dbReference>
<comment type="similarity">
    <text evidence="1 5">Belongs to the bacterial ribosomal protein bL33 family.</text>
</comment>
<comment type="caution">
    <text evidence="6">The sequence shown here is derived from an EMBL/GenBank/DDBJ whole genome shotgun (WGS) entry which is preliminary data.</text>
</comment>
<dbReference type="InterPro" id="IPR018264">
    <property type="entry name" value="Ribosomal_bL33_CS"/>
</dbReference>
<dbReference type="EMBL" id="VFNV01000001">
    <property type="protein sequence ID" value="TQK76955.1"/>
    <property type="molecule type" value="Genomic_DNA"/>
</dbReference>
<dbReference type="NCBIfam" id="TIGR01023">
    <property type="entry name" value="rpmG_bact"/>
    <property type="match status" value="1"/>
</dbReference>
<dbReference type="Gene3D" id="2.20.28.120">
    <property type="entry name" value="Ribosomal protein L33"/>
    <property type="match status" value="1"/>
</dbReference>
<reference evidence="6 7" key="1">
    <citation type="submission" date="2019-06" db="EMBL/GenBank/DDBJ databases">
        <title>Sequencing the genomes of 1000 actinobacteria strains.</title>
        <authorList>
            <person name="Klenk H.-P."/>
        </authorList>
    </citation>
    <scope>NUCLEOTIDE SEQUENCE [LARGE SCALE GENOMIC DNA]</scope>
    <source>
        <strain evidence="6 7">DSM 10596</strain>
    </source>
</reference>
<proteinExistence type="inferred from homology"/>
<evidence type="ECO:0000313" key="6">
    <source>
        <dbReference type="EMBL" id="TQK76955.1"/>
    </source>
</evidence>
<dbReference type="InterPro" id="IPR011332">
    <property type="entry name" value="Ribosomal_zn-bd"/>
</dbReference>
<dbReference type="NCBIfam" id="NF001860">
    <property type="entry name" value="PRK00595.1"/>
    <property type="match status" value="1"/>
</dbReference>
<dbReference type="GO" id="GO:0006412">
    <property type="term" value="P:translation"/>
    <property type="evidence" value="ECO:0007669"/>
    <property type="project" value="UniProtKB-UniRule"/>
</dbReference>
<dbReference type="PANTHER" id="PTHR15238:SF1">
    <property type="entry name" value="LARGE RIBOSOMAL SUBUNIT PROTEIN BL33M"/>
    <property type="match status" value="1"/>
</dbReference>
<evidence type="ECO:0000256" key="4">
    <source>
        <dbReference type="ARBA" id="ARBA00035176"/>
    </source>
</evidence>
<evidence type="ECO:0000256" key="5">
    <source>
        <dbReference type="HAMAP-Rule" id="MF_00294"/>
    </source>
</evidence>
<evidence type="ECO:0000256" key="3">
    <source>
        <dbReference type="ARBA" id="ARBA00023274"/>
    </source>
</evidence>
<protein>
    <recommendedName>
        <fullName evidence="4 5">Large ribosomal subunit protein bL33</fullName>
    </recommendedName>
</protein>
<dbReference type="SUPFAM" id="SSF57829">
    <property type="entry name" value="Zn-binding ribosomal proteins"/>
    <property type="match status" value="1"/>
</dbReference>
<evidence type="ECO:0000256" key="1">
    <source>
        <dbReference type="ARBA" id="ARBA00007596"/>
    </source>
</evidence>
<organism evidence="6 7">
    <name type="scientific">Rarobacter incanus</name>
    <dbReference type="NCBI Taxonomy" id="153494"/>
    <lineage>
        <taxon>Bacteria</taxon>
        <taxon>Bacillati</taxon>
        <taxon>Actinomycetota</taxon>
        <taxon>Actinomycetes</taxon>
        <taxon>Micrococcales</taxon>
        <taxon>Rarobacteraceae</taxon>
        <taxon>Rarobacter</taxon>
    </lineage>
</organism>
<sequence length="56" mass="6692">MASKRTDLRPVIKMKSSAGTGFTYVTRKNRRNDPDRLVLRKYDPVIRRHVDFKEDR</sequence>
<evidence type="ECO:0000313" key="7">
    <source>
        <dbReference type="Proteomes" id="UP000316181"/>
    </source>
</evidence>
<keyword evidence="2 5" id="KW-0689">Ribosomal protein</keyword>
<dbReference type="AlphaFoldDB" id="A0A542SQS9"/>
<evidence type="ECO:0000256" key="2">
    <source>
        <dbReference type="ARBA" id="ARBA00022980"/>
    </source>
</evidence>
<accession>A0A542SQS9</accession>
<dbReference type="RefSeq" id="WP_142112581.1">
    <property type="nucleotide sequence ID" value="NZ_BAAATB010000004.1"/>
</dbReference>
<dbReference type="InterPro" id="IPR038584">
    <property type="entry name" value="Ribosomal_bL33_sf"/>
</dbReference>
<keyword evidence="3 5" id="KW-0687">Ribonucleoprotein</keyword>
<dbReference type="GO" id="GO:0003735">
    <property type="term" value="F:structural constituent of ribosome"/>
    <property type="evidence" value="ECO:0007669"/>
    <property type="project" value="InterPro"/>
</dbReference>
<keyword evidence="7" id="KW-1185">Reference proteome</keyword>